<evidence type="ECO:0000256" key="2">
    <source>
        <dbReference type="ARBA" id="ARBA00008639"/>
    </source>
</evidence>
<dbReference type="PIRSF" id="PIRSF006278">
    <property type="entry name" value="ACCD_DCysDesulf"/>
    <property type="match status" value="1"/>
</dbReference>
<evidence type="ECO:0000256" key="5">
    <source>
        <dbReference type="PIRSR" id="PIRSR006278-2"/>
    </source>
</evidence>
<dbReference type="PANTHER" id="PTHR43780:SF2">
    <property type="entry name" value="1-AMINOCYCLOPROPANE-1-CARBOXYLATE DEAMINASE-RELATED"/>
    <property type="match status" value="1"/>
</dbReference>
<dbReference type="PANTHER" id="PTHR43780">
    <property type="entry name" value="1-AMINOCYCLOPROPANE-1-CARBOXYLATE DEAMINASE-RELATED"/>
    <property type="match status" value="1"/>
</dbReference>
<comment type="similarity">
    <text evidence="2">Belongs to the ACC deaminase/D-cysteine desulfhydrase family.</text>
</comment>
<dbReference type="OrthoDB" id="9801249at2"/>
<dbReference type="InterPro" id="IPR001926">
    <property type="entry name" value="TrpB-like_PALP"/>
</dbReference>
<keyword evidence="8" id="KW-1185">Reference proteome</keyword>
<protein>
    <submittedName>
        <fullName evidence="7">Cysteine desulfhydrase</fullName>
    </submittedName>
</protein>
<evidence type="ECO:0000256" key="3">
    <source>
        <dbReference type="ARBA" id="ARBA00022898"/>
    </source>
</evidence>
<evidence type="ECO:0000313" key="8">
    <source>
        <dbReference type="Proteomes" id="UP000240653"/>
    </source>
</evidence>
<proteinExistence type="inferred from homology"/>
<dbReference type="Proteomes" id="UP000240653">
    <property type="component" value="Unassembled WGS sequence"/>
</dbReference>
<evidence type="ECO:0000259" key="6">
    <source>
        <dbReference type="Pfam" id="PF00291"/>
    </source>
</evidence>
<evidence type="ECO:0000313" key="7">
    <source>
        <dbReference type="EMBL" id="PSJ63206.1"/>
    </source>
</evidence>
<comment type="caution">
    <text evidence="7">The sequence shown here is derived from an EMBL/GenBank/DDBJ whole genome shotgun (WGS) entry which is preliminary data.</text>
</comment>
<dbReference type="GO" id="GO:0019148">
    <property type="term" value="F:D-cysteine desulfhydrase activity"/>
    <property type="evidence" value="ECO:0007669"/>
    <property type="project" value="TreeGrafter"/>
</dbReference>
<comment type="cofactor">
    <cofactor evidence="1">
        <name>pyridoxal 5'-phosphate</name>
        <dbReference type="ChEBI" id="CHEBI:597326"/>
    </cofactor>
</comment>
<gene>
    <name evidence="7" type="ORF">C7I85_06050</name>
</gene>
<dbReference type="InterPro" id="IPR036052">
    <property type="entry name" value="TrpB-like_PALP_sf"/>
</dbReference>
<dbReference type="AlphaFoldDB" id="A0A2P7SL17"/>
<feature type="domain" description="Tryptophan synthase beta chain-like PALP" evidence="6">
    <location>
        <begin position="9"/>
        <end position="311"/>
    </location>
</feature>
<accession>A0A2P7SL17</accession>
<keyword evidence="3 5" id="KW-0663">Pyridoxal phosphate</keyword>
<evidence type="ECO:0000256" key="1">
    <source>
        <dbReference type="ARBA" id="ARBA00001933"/>
    </source>
</evidence>
<evidence type="ECO:0000256" key="4">
    <source>
        <dbReference type="PIRSR" id="PIRSR006278-1"/>
    </source>
</evidence>
<name>A0A2P7SL17_9HYPH</name>
<dbReference type="Pfam" id="PF00291">
    <property type="entry name" value="PALP"/>
    <property type="match status" value="1"/>
</dbReference>
<dbReference type="SUPFAM" id="SSF53686">
    <property type="entry name" value="Tryptophan synthase beta subunit-like PLP-dependent enzymes"/>
    <property type="match status" value="1"/>
</dbReference>
<dbReference type="InterPro" id="IPR027278">
    <property type="entry name" value="ACCD_DCysDesulf"/>
</dbReference>
<feature type="active site" description="Nucleophile" evidence="4">
    <location>
        <position position="74"/>
    </location>
</feature>
<sequence length="327" mass="35613">MLRDPRHTLLHMPTPLQRLGYLEAKLERPGLYMKRDDLMEIALGGNKLRSLEFWLGAAKRAGADVLLVAGGAMSNLCRLTAAAAAMTGFDCIVFHNSADNETNRQRSFLNKLFGAEVRYLGPVSEQQRGEAILKAAAELAAQGRVPYIVGDAVVGALGYVVAAAEMHDQVLREEKPLRHVFLAGSMGPTEAGFIFGNALLGSPFEVHLVSVEYGQAELAARVNRIYDDLRRHTGLTVPDLENVPVHYHMDYLGDGYGQPTPQSEQAIISLARTEGILIEHVYTAKTFAGFVDLAVRGHIPEDEPACLIHTGGTPSLFSQFGMFKSIG</sequence>
<reference evidence="7 8" key="1">
    <citation type="submission" date="2018-03" db="EMBL/GenBank/DDBJ databases">
        <title>The draft genome of Mesorhizobium soli JCM 19897.</title>
        <authorList>
            <person name="Li L."/>
            <person name="Liu L."/>
            <person name="Liang L."/>
            <person name="Wang T."/>
            <person name="Zhang X."/>
        </authorList>
    </citation>
    <scope>NUCLEOTIDE SEQUENCE [LARGE SCALE GENOMIC DNA]</scope>
    <source>
        <strain evidence="7 8">JCM 19897</strain>
    </source>
</reference>
<dbReference type="Gene3D" id="3.40.50.1100">
    <property type="match status" value="2"/>
</dbReference>
<feature type="modified residue" description="N6-(pyridoxal phosphate)lysine" evidence="5">
    <location>
        <position position="47"/>
    </location>
</feature>
<organism evidence="7 8">
    <name type="scientific">Pseudaminobacter soli</name>
    <name type="common">ex Li et al. 2025</name>
    <dbReference type="NCBI Taxonomy" id="1295366"/>
    <lineage>
        <taxon>Bacteria</taxon>
        <taxon>Pseudomonadati</taxon>
        <taxon>Pseudomonadota</taxon>
        <taxon>Alphaproteobacteria</taxon>
        <taxon>Hyphomicrobiales</taxon>
        <taxon>Phyllobacteriaceae</taxon>
        <taxon>Pseudaminobacter</taxon>
    </lineage>
</organism>
<dbReference type="EMBL" id="PXYL01000002">
    <property type="protein sequence ID" value="PSJ63206.1"/>
    <property type="molecule type" value="Genomic_DNA"/>
</dbReference>